<dbReference type="AlphaFoldDB" id="A0A1X7TW60"/>
<accession>A0A1X7TW60</accession>
<evidence type="ECO:0000313" key="1">
    <source>
        <dbReference type="EnsemblMetazoa" id="Aqu2.1.19380_001"/>
    </source>
</evidence>
<reference evidence="1" key="1">
    <citation type="submission" date="2017-05" db="UniProtKB">
        <authorList>
            <consortium name="EnsemblMetazoa"/>
        </authorList>
    </citation>
    <scope>IDENTIFICATION</scope>
</reference>
<dbReference type="EnsemblMetazoa" id="Aqu2.1.19380_001">
    <property type="protein sequence ID" value="Aqu2.1.19380_001"/>
    <property type="gene ID" value="Aqu2.1.19380"/>
</dbReference>
<protein>
    <submittedName>
        <fullName evidence="1">Uncharacterized protein</fullName>
    </submittedName>
</protein>
<sequence>MKMWHETVGNVFLENKVFRDTYSQHRLRTENNMCPLQLWISGMAMLHDDTENDFFPFDTHYGVDWDGPAVLDNEDITVPPENCPLSEEQLALLKQSVDPLQDCEDYGVPLYVAVRNFVYAAIA</sequence>
<dbReference type="InParanoid" id="A0A1X7TW60"/>
<name>A0A1X7TW60_AMPQE</name>
<organism evidence="1">
    <name type="scientific">Amphimedon queenslandica</name>
    <name type="common">Sponge</name>
    <dbReference type="NCBI Taxonomy" id="400682"/>
    <lineage>
        <taxon>Eukaryota</taxon>
        <taxon>Metazoa</taxon>
        <taxon>Porifera</taxon>
        <taxon>Demospongiae</taxon>
        <taxon>Heteroscleromorpha</taxon>
        <taxon>Haplosclerida</taxon>
        <taxon>Niphatidae</taxon>
        <taxon>Amphimedon</taxon>
    </lineage>
</organism>
<proteinExistence type="predicted"/>